<gene>
    <name evidence="1" type="ORF">EII34_04320</name>
</gene>
<proteinExistence type="predicted"/>
<organism evidence="1 2">
    <name type="scientific">Arachnia propionica</name>
    <dbReference type="NCBI Taxonomy" id="1750"/>
    <lineage>
        <taxon>Bacteria</taxon>
        <taxon>Bacillati</taxon>
        <taxon>Actinomycetota</taxon>
        <taxon>Actinomycetes</taxon>
        <taxon>Propionibacteriales</taxon>
        <taxon>Propionibacteriaceae</taxon>
        <taxon>Arachnia</taxon>
    </lineage>
</organism>
<dbReference type="RefSeq" id="WP_124843271.1">
    <property type="nucleotide sequence ID" value="NZ_RQZG01000003.1"/>
</dbReference>
<name>A0A3P1TCX6_9ACTN</name>
<reference evidence="1 2" key="1">
    <citation type="submission" date="2018-11" db="EMBL/GenBank/DDBJ databases">
        <title>Genomes From Bacteria Associated with the Canine Oral Cavity: a Test Case for Automated Genome-Based Taxonomic Assignment.</title>
        <authorList>
            <person name="Coil D.A."/>
            <person name="Jospin G."/>
            <person name="Darling A.E."/>
            <person name="Wallis C."/>
            <person name="Davis I.J."/>
            <person name="Harris S."/>
            <person name="Eisen J.A."/>
            <person name="Holcombe L.J."/>
            <person name="O'Flynn C."/>
        </authorList>
    </citation>
    <scope>NUCLEOTIDE SEQUENCE [LARGE SCALE GENOMIC DNA]</scope>
    <source>
        <strain evidence="1 2">OH887_COT-365</strain>
    </source>
</reference>
<dbReference type="EMBL" id="RQZG01000003">
    <property type="protein sequence ID" value="RRD06343.1"/>
    <property type="molecule type" value="Genomic_DNA"/>
</dbReference>
<evidence type="ECO:0000313" key="1">
    <source>
        <dbReference type="EMBL" id="RRD06343.1"/>
    </source>
</evidence>
<comment type="caution">
    <text evidence="1">The sequence shown here is derived from an EMBL/GenBank/DDBJ whole genome shotgun (WGS) entry which is preliminary data.</text>
</comment>
<protein>
    <submittedName>
        <fullName evidence="1">Uncharacterized protein</fullName>
    </submittedName>
</protein>
<accession>A0A3P1TCX6</accession>
<dbReference type="Proteomes" id="UP000280819">
    <property type="component" value="Unassembled WGS sequence"/>
</dbReference>
<dbReference type="OrthoDB" id="9820047at2"/>
<sequence length="482" mass="52922">MSDLGLQELVGWVEHSGTLSQFMHRPLGEEIVAAYRRHARRLHPRLHMAGLSARGAVLALRCDGALTHVLAGMRASGRNEFLAEPEAWESWVQLCSSRGAQWTERLVAAAGGGDLDAHPLLERLVTEHGLSEPGWFRLARLGHPDGVGVVPEAGDEVLWYRHLLEALDAMPQAERAETGAAVVEALTDHSTWHPWHLGDWAVPLLVRLGATEEQVLWRPREWPVSVTAGERERYHDEFLAAVVERGHGFAAEVVAVAEGDPLALRGALDLVELLVHHHDLPLPTRREYWKAWWRDSSTPKVGRRWQEQFLAACAVRDAMAPFAEPEERMREVEDAAVAVRTAGEVDDAALTGALIAVWERGDRVSSQRAVVQWVQALALADRLRVERARLIAVLPVLDGVAVTFVTELLLTLDLDEAELTEIALVVLPHGSRAVVRKVLGALEGIEAVSGELVETVAMVADGADVRAAQQARVLIEIWGGNG</sequence>
<dbReference type="AlphaFoldDB" id="A0A3P1TCX6"/>
<evidence type="ECO:0000313" key="2">
    <source>
        <dbReference type="Proteomes" id="UP000280819"/>
    </source>
</evidence>